<comment type="similarity">
    <text evidence="1 5">Belongs to the peptidase S8 family.</text>
</comment>
<accession>A0A2W5TVI0</accession>
<keyword evidence="3 5" id="KW-0378">Hydrolase</keyword>
<dbReference type="Pfam" id="PF00082">
    <property type="entry name" value="Peptidase_S8"/>
    <property type="match status" value="1"/>
</dbReference>
<evidence type="ECO:0000256" key="6">
    <source>
        <dbReference type="SAM" id="SignalP"/>
    </source>
</evidence>
<dbReference type="InterPro" id="IPR050131">
    <property type="entry name" value="Peptidase_S8_subtilisin-like"/>
</dbReference>
<dbReference type="GO" id="GO:0005615">
    <property type="term" value="C:extracellular space"/>
    <property type="evidence" value="ECO:0007669"/>
    <property type="project" value="TreeGrafter"/>
</dbReference>
<comment type="caution">
    <text evidence="8">The sequence shown here is derived from an EMBL/GenBank/DDBJ whole genome shotgun (WGS) entry which is preliminary data.</text>
</comment>
<evidence type="ECO:0000256" key="1">
    <source>
        <dbReference type="ARBA" id="ARBA00011073"/>
    </source>
</evidence>
<protein>
    <recommendedName>
        <fullName evidence="7">Peptidase S8/S53 domain-containing protein</fullName>
    </recommendedName>
</protein>
<evidence type="ECO:0000313" key="8">
    <source>
        <dbReference type="EMBL" id="PZR18462.1"/>
    </source>
</evidence>
<feature type="active site" description="Charge relay system" evidence="5">
    <location>
        <position position="333"/>
    </location>
</feature>
<feature type="active site" description="Charge relay system" evidence="5">
    <location>
        <position position="298"/>
    </location>
</feature>
<dbReference type="InterPro" id="IPR000209">
    <property type="entry name" value="Peptidase_S8/S53_dom"/>
</dbReference>
<feature type="signal peptide" evidence="6">
    <location>
        <begin position="1"/>
        <end position="19"/>
    </location>
</feature>
<dbReference type="Proteomes" id="UP000249061">
    <property type="component" value="Unassembled WGS sequence"/>
</dbReference>
<organism evidence="8 9">
    <name type="scientific">Archangium gephyra</name>
    <dbReference type="NCBI Taxonomy" id="48"/>
    <lineage>
        <taxon>Bacteria</taxon>
        <taxon>Pseudomonadati</taxon>
        <taxon>Myxococcota</taxon>
        <taxon>Myxococcia</taxon>
        <taxon>Myxococcales</taxon>
        <taxon>Cystobacterineae</taxon>
        <taxon>Archangiaceae</taxon>
        <taxon>Archangium</taxon>
    </lineage>
</organism>
<name>A0A2W5TVI0_9BACT</name>
<dbReference type="InterPro" id="IPR023828">
    <property type="entry name" value="Peptidase_S8_Ser-AS"/>
</dbReference>
<evidence type="ECO:0000256" key="2">
    <source>
        <dbReference type="ARBA" id="ARBA00022670"/>
    </source>
</evidence>
<keyword evidence="2 5" id="KW-0645">Protease</keyword>
<dbReference type="PANTHER" id="PTHR43806:SF11">
    <property type="entry name" value="CEREVISIN-RELATED"/>
    <property type="match status" value="1"/>
</dbReference>
<evidence type="ECO:0000313" key="9">
    <source>
        <dbReference type="Proteomes" id="UP000249061"/>
    </source>
</evidence>
<reference evidence="8 9" key="1">
    <citation type="submission" date="2017-08" db="EMBL/GenBank/DDBJ databases">
        <title>Infants hospitalized years apart are colonized by the same room-sourced microbial strains.</title>
        <authorList>
            <person name="Brooks B."/>
            <person name="Olm M.R."/>
            <person name="Firek B.A."/>
            <person name="Baker R."/>
            <person name="Thomas B.C."/>
            <person name="Morowitz M.J."/>
            <person name="Banfield J.F."/>
        </authorList>
    </citation>
    <scope>NUCLEOTIDE SEQUENCE [LARGE SCALE GENOMIC DNA]</scope>
    <source>
        <strain evidence="8">S2_003_000_R2_14</strain>
    </source>
</reference>
<dbReference type="InterPro" id="IPR036852">
    <property type="entry name" value="Peptidase_S8/S53_dom_sf"/>
</dbReference>
<dbReference type="EMBL" id="QFQP01000001">
    <property type="protein sequence ID" value="PZR18462.1"/>
    <property type="molecule type" value="Genomic_DNA"/>
</dbReference>
<gene>
    <name evidence="8" type="ORF">DI536_00850</name>
</gene>
<dbReference type="SUPFAM" id="SSF52743">
    <property type="entry name" value="Subtilisin-like"/>
    <property type="match status" value="1"/>
</dbReference>
<dbReference type="PROSITE" id="PS00138">
    <property type="entry name" value="SUBTILASE_SER"/>
    <property type="match status" value="1"/>
</dbReference>
<evidence type="ECO:0000256" key="3">
    <source>
        <dbReference type="ARBA" id="ARBA00022801"/>
    </source>
</evidence>
<dbReference type="AlphaFoldDB" id="A0A2W5TVI0"/>
<dbReference type="Gene3D" id="3.40.50.200">
    <property type="entry name" value="Peptidase S8/S53 domain"/>
    <property type="match status" value="1"/>
</dbReference>
<evidence type="ECO:0000256" key="4">
    <source>
        <dbReference type="ARBA" id="ARBA00022825"/>
    </source>
</evidence>
<dbReference type="GO" id="GO:0004252">
    <property type="term" value="F:serine-type endopeptidase activity"/>
    <property type="evidence" value="ECO:0007669"/>
    <property type="project" value="UniProtKB-UniRule"/>
</dbReference>
<dbReference type="PANTHER" id="PTHR43806">
    <property type="entry name" value="PEPTIDASE S8"/>
    <property type="match status" value="1"/>
</dbReference>
<keyword evidence="4 5" id="KW-0720">Serine protease</keyword>
<proteinExistence type="inferred from homology"/>
<dbReference type="PROSITE" id="PS51892">
    <property type="entry name" value="SUBTILASE"/>
    <property type="match status" value="1"/>
</dbReference>
<evidence type="ECO:0000256" key="5">
    <source>
        <dbReference type="PROSITE-ProRule" id="PRU01240"/>
    </source>
</evidence>
<feature type="chain" id="PRO_5016148847" description="Peptidase S8/S53 domain-containing protein" evidence="6">
    <location>
        <begin position="20"/>
        <end position="964"/>
    </location>
</feature>
<dbReference type="GO" id="GO:0006508">
    <property type="term" value="P:proteolysis"/>
    <property type="evidence" value="ECO:0007669"/>
    <property type="project" value="UniProtKB-KW"/>
</dbReference>
<feature type="active site" description="Charge relay system" evidence="5">
    <location>
        <position position="494"/>
    </location>
</feature>
<feature type="domain" description="Peptidase S8/S53" evidence="7">
    <location>
        <begin position="325"/>
        <end position="506"/>
    </location>
</feature>
<sequence>MNCLRFVCVGLILPMVSLADGQRLYPDPFVRCEDPFIALRSADLTDKPDVPRDSVVIQLPAQRLLKAPVRIDLHGVNLDGYGIGNAVIEQEGETDNTCSYKYVPEYNAFLLQECVAMQGGNPSAIHTQRMELRVPGFEQLSRVTAWARFKGVQSNAGCGGRTPMNGQKFFNRPAADPDRWFVVIDEALVAPGSVVVLATQLTQAVNGELEATYSSGPLAFAIKTTATNAQLLSQDNRVRFVENQPMFRGEGIRTADSASQWALDRIDQEPTRGVAPIDHRFRWPAYDNTQRPSVFVLDTSVSAHTAFAGLALNIEDPNPALPSCAVSESGSAHGTNVASLLVGPYSSAQQSPLQVYFVKAAGRVSAFGVTICDGGGGMAVANALQRVSNLLVPGDIVNMSLGGDSLSGFIEMQVEQILKRGAVVVAAAGNESNAVNYPPGNIPDVITVGGTKIDDGRWVRTNFGPEVEVYAPAQDVLVATNTSTAATSISAGTSLATPLVAGIVFHNVATSAWPPAESLTVAQQQAQRLVVEGISHSTDLLPVLRGRPLEKSPVNGIALLAPPGVSLERLASGVGLWRGRHGGAGQYSLGRAELNVDGWPTVSSSFAPVREGDEVCPALSGFDFGTYPGDSNNRVELLVGCYDSESAYLGLYSDIEEHTGYRVESDDAPLFAATFTGQQGGNGADYGAVAAVMKRIDSGLFALNRHEAALLFMGKTTSPGTETPVSRVVLNALPNHSFRLNHVAIRCDETPSWSCTVWTTATQWSDSANDAYAITVYRSKFDEAWQSSPRVVESPVVVLQAEMTIDATCGVPGLGIGYGAHGVGVVPDDTGEGFSLVYTTSASGTMNGTCVRTGGTWIARGPSTLTPPLPTPSARRLGEGLFANSITFDRWNRTVLLGGGIEDRLWNSTPAIFSMDRALHLRNSWTPPRPANTEWLGTPLLSGYRGFFLQLNSILESSVRWFEP</sequence>
<keyword evidence="6" id="KW-0732">Signal</keyword>
<evidence type="ECO:0000259" key="7">
    <source>
        <dbReference type="Pfam" id="PF00082"/>
    </source>
</evidence>